<name>A0A285RZ28_9BACL</name>
<dbReference type="EMBL" id="OBMQ01000002">
    <property type="protein sequence ID" value="SOB99818.1"/>
    <property type="molecule type" value="Genomic_DNA"/>
</dbReference>
<accession>A0A285RZ28</accession>
<feature type="domain" description="THIF-type NAD/FAD binding fold" evidence="2">
    <location>
        <begin position="5"/>
        <end position="240"/>
    </location>
</feature>
<dbReference type="PANTHER" id="PTHR10953:SF102">
    <property type="entry name" value="ADENYLYLTRANSFERASE AND SULFURTRANSFERASE MOCS3"/>
    <property type="match status" value="1"/>
</dbReference>
<dbReference type="GO" id="GO:0008641">
    <property type="term" value="F:ubiquitin-like modifier activating enzyme activity"/>
    <property type="evidence" value="ECO:0007669"/>
    <property type="project" value="InterPro"/>
</dbReference>
<comment type="similarity">
    <text evidence="1">Belongs to the HesA/MoeB/ThiF family.</text>
</comment>
<evidence type="ECO:0000256" key="1">
    <source>
        <dbReference type="ARBA" id="ARBA00009919"/>
    </source>
</evidence>
<dbReference type="GO" id="GO:0004792">
    <property type="term" value="F:thiosulfate-cyanide sulfurtransferase activity"/>
    <property type="evidence" value="ECO:0007669"/>
    <property type="project" value="TreeGrafter"/>
</dbReference>
<protein>
    <submittedName>
        <fullName evidence="3">Adenylyltransferase/sulfurtransferase</fullName>
    </submittedName>
</protein>
<dbReference type="SUPFAM" id="SSF69572">
    <property type="entry name" value="Activating enzymes of the ubiquitin-like proteins"/>
    <property type="match status" value="1"/>
</dbReference>
<keyword evidence="3" id="KW-0808">Transferase</keyword>
<dbReference type="FunFam" id="3.40.50.720:FF:000080">
    <property type="entry name" value="Thiazole biosynthesis adenylyltransferase ThiF"/>
    <property type="match status" value="1"/>
</dbReference>
<gene>
    <name evidence="3" type="ORF">SAMN05880501_102274</name>
</gene>
<dbReference type="GO" id="GO:0016779">
    <property type="term" value="F:nucleotidyltransferase activity"/>
    <property type="evidence" value="ECO:0007669"/>
    <property type="project" value="UniProtKB-KW"/>
</dbReference>
<dbReference type="Pfam" id="PF00899">
    <property type="entry name" value="ThiF"/>
    <property type="match status" value="1"/>
</dbReference>
<dbReference type="InterPro" id="IPR045886">
    <property type="entry name" value="ThiF/MoeB/HesA"/>
</dbReference>
<evidence type="ECO:0000313" key="3">
    <source>
        <dbReference type="EMBL" id="SOB99818.1"/>
    </source>
</evidence>
<dbReference type="GO" id="GO:0005829">
    <property type="term" value="C:cytosol"/>
    <property type="evidence" value="ECO:0007669"/>
    <property type="project" value="TreeGrafter"/>
</dbReference>
<keyword evidence="3" id="KW-0548">Nucleotidyltransferase</keyword>
<sequence length="339" mass="37911">MDTRFSRQLLFKGIGQEGQQRLEKSKVAIIGCGALGSSVLETLVRAGIGTIHIADRDVVELSNLHRQQLFSEYDALEQLPKVIAAEKRIKAIRSDFSLHTYIQHVDSTLIQQLAQQVDIIVDATDNFETRLLINDAAYKYNIPWIYGACIGSSGVVFPFIPNQSACLRCLLPVLPSTNETCDTVGIISPAVQITAAIQSAEVLKWLTGQENLMLKKIYHFDCWNSSQLNIGVSKVKKPLCKTCSNNPAYPSLQVNLQQHYAVLCGRDAVQILPSTDRKITLQDAAKIANKLNVPVKQNPYFVEFKKENHRIIVFQDGRILIHGLKNIHESRKMVTQLFG</sequence>
<dbReference type="RefSeq" id="WP_097072617.1">
    <property type="nucleotide sequence ID" value="NZ_OBMQ01000002.1"/>
</dbReference>
<dbReference type="Proteomes" id="UP000219636">
    <property type="component" value="Unassembled WGS sequence"/>
</dbReference>
<dbReference type="Gene3D" id="3.40.50.720">
    <property type="entry name" value="NAD(P)-binding Rossmann-like Domain"/>
    <property type="match status" value="1"/>
</dbReference>
<dbReference type="GO" id="GO:0008146">
    <property type="term" value="F:sulfotransferase activity"/>
    <property type="evidence" value="ECO:0007669"/>
    <property type="project" value="TreeGrafter"/>
</dbReference>
<dbReference type="AlphaFoldDB" id="A0A285RZ28"/>
<proteinExistence type="inferred from homology"/>
<keyword evidence="4" id="KW-1185">Reference proteome</keyword>
<evidence type="ECO:0000259" key="2">
    <source>
        <dbReference type="Pfam" id="PF00899"/>
    </source>
</evidence>
<dbReference type="OrthoDB" id="9804286at2"/>
<reference evidence="4" key="1">
    <citation type="submission" date="2017-08" db="EMBL/GenBank/DDBJ databases">
        <authorList>
            <person name="Varghese N."/>
            <person name="Submissions S."/>
        </authorList>
    </citation>
    <scope>NUCLEOTIDE SEQUENCE [LARGE SCALE GENOMIC DNA]</scope>
    <source>
        <strain evidence="4">JC22</strain>
    </source>
</reference>
<dbReference type="InterPro" id="IPR000594">
    <property type="entry name" value="ThiF_NAD_FAD-bd"/>
</dbReference>
<organism evidence="3 4">
    <name type="scientific">Ureibacillus xyleni</name>
    <dbReference type="NCBI Taxonomy" id="614648"/>
    <lineage>
        <taxon>Bacteria</taxon>
        <taxon>Bacillati</taxon>
        <taxon>Bacillota</taxon>
        <taxon>Bacilli</taxon>
        <taxon>Bacillales</taxon>
        <taxon>Caryophanaceae</taxon>
        <taxon>Ureibacillus</taxon>
    </lineage>
</organism>
<dbReference type="PANTHER" id="PTHR10953">
    <property type="entry name" value="UBIQUITIN-ACTIVATING ENZYME E1"/>
    <property type="match status" value="1"/>
</dbReference>
<dbReference type="InterPro" id="IPR035985">
    <property type="entry name" value="Ubiquitin-activating_enz"/>
</dbReference>
<evidence type="ECO:0000313" key="4">
    <source>
        <dbReference type="Proteomes" id="UP000219636"/>
    </source>
</evidence>
<dbReference type="CDD" id="cd00757">
    <property type="entry name" value="ThiF_MoeB_HesA_family"/>
    <property type="match status" value="1"/>
</dbReference>